<organism evidence="1">
    <name type="scientific">Chitinibacter mangrovi</name>
    <dbReference type="NCBI Taxonomy" id="3153927"/>
    <lineage>
        <taxon>Bacteria</taxon>
        <taxon>Pseudomonadati</taxon>
        <taxon>Pseudomonadota</taxon>
        <taxon>Betaproteobacteria</taxon>
        <taxon>Neisseriales</taxon>
        <taxon>Chitinibacteraceae</taxon>
        <taxon>Chitinibacter</taxon>
    </lineage>
</organism>
<dbReference type="KEGG" id="cmav:ABHF33_16575"/>
<gene>
    <name evidence="1" type="ORF">ABHF33_16575</name>
</gene>
<accession>A0AAU7FAL2</accession>
<name>A0AAU7FAL2_9NEIS</name>
<proteinExistence type="predicted"/>
<dbReference type="EMBL" id="CP157355">
    <property type="protein sequence ID" value="XBM00645.1"/>
    <property type="molecule type" value="Genomic_DNA"/>
</dbReference>
<protein>
    <submittedName>
        <fullName evidence="1">Uncharacterized protein</fullName>
    </submittedName>
</protein>
<sequence length="59" mass="6683">MSFQQQEAVVKKPLAFAKGLFYVINDRCLYEANHSKGRKKAKENRANADIKSIVIVLSD</sequence>
<dbReference type="RefSeq" id="WP_348944988.1">
    <property type="nucleotide sequence ID" value="NZ_CP157355.1"/>
</dbReference>
<reference evidence="1" key="1">
    <citation type="submission" date="2024-05" db="EMBL/GenBank/DDBJ databases">
        <authorList>
            <person name="Yang L."/>
            <person name="Pan L."/>
        </authorList>
    </citation>
    <scope>NUCLEOTIDE SEQUENCE</scope>
    <source>
        <strain evidence="1">FCG-7</strain>
    </source>
</reference>
<dbReference type="AlphaFoldDB" id="A0AAU7FAL2"/>
<evidence type="ECO:0000313" key="1">
    <source>
        <dbReference type="EMBL" id="XBM00645.1"/>
    </source>
</evidence>